<evidence type="ECO:0000313" key="3">
    <source>
        <dbReference type="Proteomes" id="UP000005436"/>
    </source>
</evidence>
<dbReference type="Proteomes" id="UP000005436">
    <property type="component" value="Chromosome"/>
</dbReference>
<proteinExistence type="predicted"/>
<feature type="compositionally biased region" description="Basic residues" evidence="1">
    <location>
        <begin position="28"/>
        <end position="37"/>
    </location>
</feature>
<dbReference type="AlphaFoldDB" id="G8UMC2"/>
<keyword evidence="3" id="KW-1185">Reference proteome</keyword>
<gene>
    <name evidence="2" type="ordered locus">BFO_2718</name>
</gene>
<evidence type="ECO:0000313" key="2">
    <source>
        <dbReference type="EMBL" id="AEW22660.1"/>
    </source>
</evidence>
<evidence type="ECO:0000256" key="1">
    <source>
        <dbReference type="SAM" id="MobiDB-lite"/>
    </source>
</evidence>
<dbReference type="HOGENOM" id="CLU_3349691_0_0_10"/>
<dbReference type="PATRIC" id="fig|203275.8.peg.2324"/>
<dbReference type="STRING" id="203275.BFO_2718"/>
<dbReference type="EMBL" id="CP003191">
    <property type="protein sequence ID" value="AEW22660.1"/>
    <property type="molecule type" value="Genomic_DNA"/>
</dbReference>
<protein>
    <submittedName>
        <fullName evidence="2">Uncharacterized protein</fullName>
    </submittedName>
</protein>
<name>G8UMC2_TANFA</name>
<dbReference type="KEGG" id="tfo:BFO_2718"/>
<sequence length="37" mass="4435">MKLMKQVEMPLKQTKIEKTKQTVQTHSRQNKVKIQPK</sequence>
<accession>G8UMC2</accession>
<organism evidence="2 3">
    <name type="scientific">Tannerella forsythia (strain ATCC 43037 / JCM 10827 / CCUG 21028 A / KCTC 5666 / FDC 338)</name>
    <name type="common">Bacteroides forsythus</name>
    <dbReference type="NCBI Taxonomy" id="203275"/>
    <lineage>
        <taxon>Bacteria</taxon>
        <taxon>Pseudomonadati</taxon>
        <taxon>Bacteroidota</taxon>
        <taxon>Bacteroidia</taxon>
        <taxon>Bacteroidales</taxon>
        <taxon>Tannerellaceae</taxon>
        <taxon>Tannerella</taxon>
    </lineage>
</organism>
<reference evidence="3" key="1">
    <citation type="submission" date="2011-12" db="EMBL/GenBank/DDBJ databases">
        <title>Complete sequence of Tannerella forsythia ATCC 43037.</title>
        <authorList>
            <person name="Dewhirst F."/>
            <person name="Tanner A."/>
            <person name="Izard J."/>
            <person name="Brinkac L."/>
            <person name="Durkin A.S."/>
            <person name="Hostetler J."/>
            <person name="Shetty J."/>
            <person name="Torralba M."/>
            <person name="Gill S."/>
            <person name="Nelson K."/>
        </authorList>
    </citation>
    <scope>NUCLEOTIDE SEQUENCE [LARGE SCALE GENOMIC DNA]</scope>
    <source>
        <strain evidence="3">ATCC 43037 / JCM 10827 / CCUG 33226 / KCTC 5666 / FDC 338</strain>
    </source>
</reference>
<feature type="region of interest" description="Disordered" evidence="1">
    <location>
        <begin position="17"/>
        <end position="37"/>
    </location>
</feature>